<dbReference type="InterPro" id="IPR052720">
    <property type="entry name" value="Glycosyl_hydrolase_97"/>
</dbReference>
<dbReference type="SUPFAM" id="SSF51445">
    <property type="entry name" value="(Trans)glycosidases"/>
    <property type="match status" value="1"/>
</dbReference>
<reference evidence="10 11" key="1">
    <citation type="submission" date="2016-10" db="EMBL/GenBank/DDBJ databases">
        <authorList>
            <person name="de Groot N.N."/>
        </authorList>
    </citation>
    <scope>NUCLEOTIDE SEQUENCE [LARGE SCALE GENOMIC DNA]</scope>
    <source>
        <strain evidence="10 11">DSM 19033</strain>
    </source>
</reference>
<comment type="subunit">
    <text evidence="2">Monomer.</text>
</comment>
<feature type="chain" id="PRO_5011496468" evidence="6">
    <location>
        <begin position="19"/>
        <end position="668"/>
    </location>
</feature>
<dbReference type="Gene3D" id="2.70.98.10">
    <property type="match status" value="1"/>
</dbReference>
<dbReference type="InterPro" id="IPR013780">
    <property type="entry name" value="Glyco_hydro_b"/>
</dbReference>
<dbReference type="AlphaFoldDB" id="A0A1H4E1R9"/>
<feature type="domain" description="Glycosyl-hydrolase 97 catalytic" evidence="7">
    <location>
        <begin position="317"/>
        <end position="471"/>
    </location>
</feature>
<dbReference type="InterPro" id="IPR013785">
    <property type="entry name" value="Aldolase_TIM"/>
</dbReference>
<dbReference type="EMBL" id="FNRA01000005">
    <property type="protein sequence ID" value="SEA78767.1"/>
    <property type="molecule type" value="Genomic_DNA"/>
</dbReference>
<evidence type="ECO:0000256" key="4">
    <source>
        <dbReference type="ARBA" id="ARBA00022837"/>
    </source>
</evidence>
<evidence type="ECO:0000256" key="5">
    <source>
        <dbReference type="ARBA" id="ARBA00023295"/>
    </source>
</evidence>
<protein>
    <submittedName>
        <fullName evidence="10">Alpha-glucosidase</fullName>
    </submittedName>
</protein>
<dbReference type="Pfam" id="PF14509">
    <property type="entry name" value="GH97_C"/>
    <property type="match status" value="1"/>
</dbReference>
<dbReference type="Gene3D" id="2.60.40.1180">
    <property type="entry name" value="Golgi alpha-mannosidase II"/>
    <property type="match status" value="1"/>
</dbReference>
<evidence type="ECO:0000259" key="9">
    <source>
        <dbReference type="Pfam" id="PF14509"/>
    </source>
</evidence>
<name>A0A1H4E1R9_9SPHI</name>
<dbReference type="Gene3D" id="3.20.20.70">
    <property type="entry name" value="Aldolase class I"/>
    <property type="match status" value="1"/>
</dbReference>
<keyword evidence="11" id="KW-1185">Reference proteome</keyword>
<accession>A0A1H4E1R9</accession>
<evidence type="ECO:0000259" key="8">
    <source>
        <dbReference type="Pfam" id="PF14508"/>
    </source>
</evidence>
<dbReference type="InterPro" id="IPR029486">
    <property type="entry name" value="GH97_N"/>
</dbReference>
<evidence type="ECO:0000256" key="2">
    <source>
        <dbReference type="ARBA" id="ARBA00011245"/>
    </source>
</evidence>
<organism evidence="10 11">
    <name type="scientific">Pedobacter hartonius</name>
    <dbReference type="NCBI Taxonomy" id="425514"/>
    <lineage>
        <taxon>Bacteria</taxon>
        <taxon>Pseudomonadati</taxon>
        <taxon>Bacteroidota</taxon>
        <taxon>Sphingobacteriia</taxon>
        <taxon>Sphingobacteriales</taxon>
        <taxon>Sphingobacteriaceae</taxon>
        <taxon>Pedobacter</taxon>
    </lineage>
</organism>
<dbReference type="Pfam" id="PF14508">
    <property type="entry name" value="GH97_N"/>
    <property type="match status" value="1"/>
</dbReference>
<comment type="cofactor">
    <cofactor evidence="1">
        <name>Ca(2+)</name>
        <dbReference type="ChEBI" id="CHEBI:29108"/>
    </cofactor>
</comment>
<keyword evidence="4" id="KW-0106">Calcium</keyword>
<evidence type="ECO:0000256" key="1">
    <source>
        <dbReference type="ARBA" id="ARBA00001913"/>
    </source>
</evidence>
<gene>
    <name evidence="10" type="ORF">SAMN05443550_105201</name>
</gene>
<evidence type="ECO:0000313" key="10">
    <source>
        <dbReference type="EMBL" id="SEA78767.1"/>
    </source>
</evidence>
<keyword evidence="5" id="KW-0326">Glycosidase</keyword>
<dbReference type="PANTHER" id="PTHR35803:SF2">
    <property type="entry name" value="RETAINING ALPHA-GALACTOSIDASE"/>
    <property type="match status" value="1"/>
</dbReference>
<dbReference type="OrthoDB" id="57532at2"/>
<dbReference type="PANTHER" id="PTHR35803">
    <property type="entry name" value="GLUCAN 1,4-ALPHA-GLUCOSIDASE SUSB-RELATED"/>
    <property type="match status" value="1"/>
</dbReference>
<keyword evidence="3" id="KW-0378">Hydrolase</keyword>
<dbReference type="InterPro" id="IPR014718">
    <property type="entry name" value="GH-type_carb-bd"/>
</dbReference>
<evidence type="ECO:0000256" key="6">
    <source>
        <dbReference type="SAM" id="SignalP"/>
    </source>
</evidence>
<dbReference type="GO" id="GO:0016798">
    <property type="term" value="F:hydrolase activity, acting on glycosyl bonds"/>
    <property type="evidence" value="ECO:0007669"/>
    <property type="project" value="UniProtKB-KW"/>
</dbReference>
<feature type="domain" description="Glycosyl-hydrolase 97 N-terminal" evidence="8">
    <location>
        <begin position="41"/>
        <end position="297"/>
    </location>
</feature>
<dbReference type="GO" id="GO:0030246">
    <property type="term" value="F:carbohydrate binding"/>
    <property type="evidence" value="ECO:0007669"/>
    <property type="project" value="InterPro"/>
</dbReference>
<evidence type="ECO:0000259" key="7">
    <source>
        <dbReference type="Pfam" id="PF10566"/>
    </source>
</evidence>
<keyword evidence="6" id="KW-0732">Signal</keyword>
<evidence type="ECO:0000313" key="11">
    <source>
        <dbReference type="Proteomes" id="UP000198850"/>
    </source>
</evidence>
<feature type="domain" description="Glycosyl-hydrolase 97 C-terminal oligomerisation" evidence="9">
    <location>
        <begin position="566"/>
        <end position="664"/>
    </location>
</feature>
<dbReference type="Pfam" id="PF10566">
    <property type="entry name" value="Glyco_hydro_97"/>
    <property type="match status" value="1"/>
</dbReference>
<dbReference type="RefSeq" id="WP_090556865.1">
    <property type="nucleotide sequence ID" value="NZ_FNRA01000005.1"/>
</dbReference>
<sequence length="668" mass="75815">MKKLLIILTICFSTTVKAETKAKLRNTENVTRHAKAEKLALKSPNGQISISFKLTDKFYYTVAAGHETLLANNYIALKLRNGILAQNPKLISAKRRTGDELIRPYVSLKFSTVRNNYNSLLLTFKGNYAIEFRAFDDGVAYRFITTKKGEIEVLNEDLALNFPSDYLLRVQQPGSFKTAYEEKYTAVSSAGWKPEDKMSTLPLLIDTRKQYKILVSESDLSDYPGLFLRGTGQNGMHAVFPKTPLEFGDDGDRSLKITKEADYIAKTNGTRSFPWRYFVITHDDKQLIENTMTLKLASQSLIKDSSWIKPGQASWEWWNDAAPYGPDVNFVAGYNLETYKYYIDFAARFGIKYIIMDEGWAKTTRDPYTPNPKVDVHELIRYGKEKGVGVVLWLTWLTVHQHMDLFKTFQEWGVKGLKIDFMDRSDQWMVNYYEDIAKEAAKHQLLVDFHGAFKPSGLEYKYPNVISYEGVRGMEQMGGTQPDNSLFLPFMRNAVGPMDYTPGAMISMQPEVYSAERPNAASVGTRAYQLALFVVFESGIQMLADNPTLYYRNPDCTEFITSVPTTWDETKALEARAGEVAIVAKRKKDKWFIGGITNGKETERIVQISFGFLEKGKSYTMTYFEDGINAGRQAMDYRKKTVKVTAADKFEIKMVRNGGFAAVISAGI</sequence>
<dbReference type="STRING" id="425514.SAMN05443550_105201"/>
<feature type="signal peptide" evidence="6">
    <location>
        <begin position="1"/>
        <end position="18"/>
    </location>
</feature>
<evidence type="ECO:0000256" key="3">
    <source>
        <dbReference type="ARBA" id="ARBA00022801"/>
    </source>
</evidence>
<dbReference type="InterPro" id="IPR017853">
    <property type="entry name" value="GH"/>
</dbReference>
<dbReference type="InterPro" id="IPR019563">
    <property type="entry name" value="GH97_catalytic"/>
</dbReference>
<dbReference type="Proteomes" id="UP000198850">
    <property type="component" value="Unassembled WGS sequence"/>
</dbReference>
<proteinExistence type="predicted"/>
<dbReference type="InterPro" id="IPR029483">
    <property type="entry name" value="GH97_C"/>
</dbReference>